<reference evidence="1 2" key="1">
    <citation type="journal article" date="2019" name="Int. J. Syst. Evol. Microbiol.">
        <title>The Global Catalogue of Microorganisms (GCM) 10K type strain sequencing project: providing services to taxonomists for standard genome sequencing and annotation.</title>
        <authorList>
            <consortium name="The Broad Institute Genomics Platform"/>
            <consortium name="The Broad Institute Genome Sequencing Center for Infectious Disease"/>
            <person name="Wu L."/>
            <person name="Ma J."/>
        </authorList>
    </citation>
    <scope>NUCLEOTIDE SEQUENCE [LARGE SCALE GENOMIC DNA]</scope>
    <source>
        <strain evidence="1 2">JCM 9383</strain>
    </source>
</reference>
<evidence type="ECO:0000313" key="2">
    <source>
        <dbReference type="Proteomes" id="UP001500979"/>
    </source>
</evidence>
<proteinExistence type="predicted"/>
<keyword evidence="2" id="KW-1185">Reference proteome</keyword>
<gene>
    <name evidence="1" type="ORF">GCM10010470_09510</name>
</gene>
<protein>
    <submittedName>
        <fullName evidence="1">Uncharacterized protein</fullName>
    </submittedName>
</protein>
<dbReference type="EMBL" id="BAAAUX010000005">
    <property type="protein sequence ID" value="GAA2778349.1"/>
    <property type="molecule type" value="Genomic_DNA"/>
</dbReference>
<accession>A0ABN3V4Z6</accession>
<organism evidence="1 2">
    <name type="scientific">Saccharopolyspora taberi</name>
    <dbReference type="NCBI Taxonomy" id="60895"/>
    <lineage>
        <taxon>Bacteria</taxon>
        <taxon>Bacillati</taxon>
        <taxon>Actinomycetota</taxon>
        <taxon>Actinomycetes</taxon>
        <taxon>Pseudonocardiales</taxon>
        <taxon>Pseudonocardiaceae</taxon>
        <taxon>Saccharopolyspora</taxon>
    </lineage>
</organism>
<evidence type="ECO:0000313" key="1">
    <source>
        <dbReference type="EMBL" id="GAA2778349.1"/>
    </source>
</evidence>
<name>A0ABN3V4Z6_9PSEU</name>
<sequence>MSAPGNHQIREIAVFGKVIDIRACHTPRGLLHLDDRASTLMVNQSPRAGRRCRVRDIDSRDASPAVNWLHPTRGEDQDWRVPDAVTEAGVVNSMGFASDESFRESLPLPGLGL</sequence>
<comment type="caution">
    <text evidence="1">The sequence shown here is derived from an EMBL/GenBank/DDBJ whole genome shotgun (WGS) entry which is preliminary data.</text>
</comment>
<dbReference type="Proteomes" id="UP001500979">
    <property type="component" value="Unassembled WGS sequence"/>
</dbReference>